<dbReference type="InterPro" id="IPR000073">
    <property type="entry name" value="AB_hydrolase_1"/>
</dbReference>
<dbReference type="PANTHER" id="PTHR43433:SF5">
    <property type="entry name" value="AB HYDROLASE-1 DOMAIN-CONTAINING PROTEIN"/>
    <property type="match status" value="1"/>
</dbReference>
<dbReference type="RefSeq" id="WP_301143753.1">
    <property type="nucleotide sequence ID" value="NZ_JAUHQA010000001.1"/>
</dbReference>
<dbReference type="PRINTS" id="PR00111">
    <property type="entry name" value="ABHYDROLASE"/>
</dbReference>
<gene>
    <name evidence="2" type="ORF">QQX02_12395</name>
</gene>
<proteinExistence type="predicted"/>
<comment type="caution">
    <text evidence="2">The sequence shown here is derived from an EMBL/GenBank/DDBJ whole genome shotgun (WGS) entry which is preliminary data.</text>
</comment>
<feature type="domain" description="AB hydrolase-1" evidence="1">
    <location>
        <begin position="15"/>
        <end position="224"/>
    </location>
</feature>
<evidence type="ECO:0000313" key="2">
    <source>
        <dbReference type="EMBL" id="MDN4481721.1"/>
    </source>
</evidence>
<dbReference type="EMBL" id="JAUHQA010000001">
    <property type="protein sequence ID" value="MDN4481721.1"/>
    <property type="molecule type" value="Genomic_DNA"/>
</dbReference>
<dbReference type="Proteomes" id="UP001172708">
    <property type="component" value="Unassembled WGS sequence"/>
</dbReference>
<sequence>MRDAGSRDSDAPLAVFWHHGTPGLGLPPRPLLALADELGLRLIGHDRPGYGLSDRLGGRHIGHVAADVADIADALGITRYAVMGYSGGGPHALACAAADPRVVAVIVGSGLAPRDADGLDWYDGMIASGRHVLTAAERGEQERRSAEEDGYDPEFNERDLAALDGEWGWLGDIAGAFTPDDLDGAIDDDLAYVRDWDVDLDAIAAPTLLIHGTADGIVPLGHGRWVAERIGAEIWEREGDGHVAPVQALPDALRWLRDQVPD</sequence>
<dbReference type="PANTHER" id="PTHR43433">
    <property type="entry name" value="HYDROLASE, ALPHA/BETA FOLD FAMILY PROTEIN"/>
    <property type="match status" value="1"/>
</dbReference>
<dbReference type="InterPro" id="IPR050471">
    <property type="entry name" value="AB_hydrolase"/>
</dbReference>
<name>A0ABT8GJW2_9MICO</name>
<dbReference type="Pfam" id="PF00561">
    <property type="entry name" value="Abhydrolase_1"/>
    <property type="match status" value="1"/>
</dbReference>
<protein>
    <submittedName>
        <fullName evidence="2">Alpha/beta hydrolase</fullName>
    </submittedName>
</protein>
<keyword evidence="3" id="KW-1185">Reference proteome</keyword>
<dbReference type="InterPro" id="IPR029058">
    <property type="entry name" value="AB_hydrolase_fold"/>
</dbReference>
<organism evidence="2 3">
    <name type="scientific">Demequina muriae</name>
    <dbReference type="NCBI Taxonomy" id="3051664"/>
    <lineage>
        <taxon>Bacteria</taxon>
        <taxon>Bacillati</taxon>
        <taxon>Actinomycetota</taxon>
        <taxon>Actinomycetes</taxon>
        <taxon>Micrococcales</taxon>
        <taxon>Demequinaceae</taxon>
        <taxon>Demequina</taxon>
    </lineage>
</organism>
<evidence type="ECO:0000259" key="1">
    <source>
        <dbReference type="Pfam" id="PF00561"/>
    </source>
</evidence>
<keyword evidence="2" id="KW-0378">Hydrolase</keyword>
<dbReference type="GO" id="GO:0016787">
    <property type="term" value="F:hydrolase activity"/>
    <property type="evidence" value="ECO:0007669"/>
    <property type="project" value="UniProtKB-KW"/>
</dbReference>
<dbReference type="Gene3D" id="3.40.50.1820">
    <property type="entry name" value="alpha/beta hydrolase"/>
    <property type="match status" value="1"/>
</dbReference>
<dbReference type="SUPFAM" id="SSF53474">
    <property type="entry name" value="alpha/beta-Hydrolases"/>
    <property type="match status" value="1"/>
</dbReference>
<accession>A0ABT8GJW2</accession>
<evidence type="ECO:0000313" key="3">
    <source>
        <dbReference type="Proteomes" id="UP001172708"/>
    </source>
</evidence>
<reference evidence="2" key="1">
    <citation type="submission" date="2023-06" db="EMBL/GenBank/DDBJ databases">
        <title>Egi l300058.</title>
        <authorList>
            <person name="Gao L."/>
            <person name="Fang B.-Z."/>
            <person name="Li W.-J."/>
        </authorList>
    </citation>
    <scope>NUCLEOTIDE SEQUENCE</scope>
    <source>
        <strain evidence="2">EGI L300058</strain>
    </source>
</reference>